<feature type="compositionally biased region" description="Basic residues" evidence="1">
    <location>
        <begin position="1"/>
        <end position="11"/>
    </location>
</feature>
<dbReference type="InterPro" id="IPR007278">
    <property type="entry name" value="DUF397"/>
</dbReference>
<dbReference type="RefSeq" id="WP_142044070.1">
    <property type="nucleotide sequence ID" value="NZ_JBHTGS010000002.1"/>
</dbReference>
<keyword evidence="4" id="KW-1185">Reference proteome</keyword>
<evidence type="ECO:0000259" key="2">
    <source>
        <dbReference type="Pfam" id="PF04149"/>
    </source>
</evidence>
<evidence type="ECO:0000256" key="1">
    <source>
        <dbReference type="SAM" id="MobiDB-lite"/>
    </source>
</evidence>
<evidence type="ECO:0000313" key="4">
    <source>
        <dbReference type="Proteomes" id="UP000317043"/>
    </source>
</evidence>
<dbReference type="Pfam" id="PF04149">
    <property type="entry name" value="DUF397"/>
    <property type="match status" value="1"/>
</dbReference>
<comment type="caution">
    <text evidence="3">The sequence shown here is derived from an EMBL/GenBank/DDBJ whole genome shotgun (WGS) entry which is preliminary data.</text>
</comment>
<name>A0A543B2I9_9ACTN</name>
<organism evidence="3 4">
    <name type="scientific">Stackebrandtia endophytica</name>
    <dbReference type="NCBI Taxonomy" id="1496996"/>
    <lineage>
        <taxon>Bacteria</taxon>
        <taxon>Bacillati</taxon>
        <taxon>Actinomycetota</taxon>
        <taxon>Actinomycetes</taxon>
        <taxon>Glycomycetales</taxon>
        <taxon>Glycomycetaceae</taxon>
        <taxon>Stackebrandtia</taxon>
    </lineage>
</organism>
<protein>
    <submittedName>
        <fullName evidence="3">Uncharacterized protein DUF397</fullName>
    </submittedName>
</protein>
<feature type="domain" description="DUF397" evidence="2">
    <location>
        <begin position="6"/>
        <end position="61"/>
    </location>
</feature>
<dbReference type="OrthoDB" id="4301277at2"/>
<dbReference type="EMBL" id="VFOW01000001">
    <property type="protein sequence ID" value="TQL79053.1"/>
    <property type="molecule type" value="Genomic_DNA"/>
</dbReference>
<dbReference type="Proteomes" id="UP000317043">
    <property type="component" value="Unassembled WGS sequence"/>
</dbReference>
<feature type="compositionally biased region" description="Polar residues" evidence="1">
    <location>
        <begin position="12"/>
        <end position="21"/>
    </location>
</feature>
<dbReference type="AlphaFoldDB" id="A0A543B2I9"/>
<proteinExistence type="predicted"/>
<dbReference type="InParanoid" id="A0A543B2I9"/>
<gene>
    <name evidence="3" type="ORF">FB566_4654</name>
</gene>
<reference evidence="3 4" key="1">
    <citation type="submission" date="2019-06" db="EMBL/GenBank/DDBJ databases">
        <title>Sequencing the genomes of 1000 actinobacteria strains.</title>
        <authorList>
            <person name="Klenk H.-P."/>
        </authorList>
    </citation>
    <scope>NUCLEOTIDE SEQUENCE [LARGE SCALE GENOMIC DNA]</scope>
    <source>
        <strain evidence="3 4">DSM 45928</strain>
    </source>
</reference>
<feature type="region of interest" description="Disordered" evidence="1">
    <location>
        <begin position="1"/>
        <end position="21"/>
    </location>
</feature>
<sequence length="61" mass="6515">MTTPGKWRKSTRSGANTGNCVETRTLNHTGAAIELRDSKAPQLGSLAINRTDFTALLGSLK</sequence>
<evidence type="ECO:0000313" key="3">
    <source>
        <dbReference type="EMBL" id="TQL79053.1"/>
    </source>
</evidence>
<accession>A0A543B2I9</accession>